<dbReference type="AlphaFoldDB" id="A0A7X9FRM5"/>
<reference evidence="2 3" key="1">
    <citation type="journal article" date="2020" name="Biotechnol. Biofuels">
        <title>New insights from the biogas microbiome by comprehensive genome-resolved metagenomics of nearly 1600 species originating from multiple anaerobic digesters.</title>
        <authorList>
            <person name="Campanaro S."/>
            <person name="Treu L."/>
            <person name="Rodriguez-R L.M."/>
            <person name="Kovalovszki A."/>
            <person name="Ziels R.M."/>
            <person name="Maus I."/>
            <person name="Zhu X."/>
            <person name="Kougias P.G."/>
            <person name="Basile A."/>
            <person name="Luo G."/>
            <person name="Schluter A."/>
            <person name="Konstantinidis K.T."/>
            <person name="Angelidaki I."/>
        </authorList>
    </citation>
    <scope>NUCLEOTIDE SEQUENCE [LARGE SCALE GENOMIC DNA]</scope>
    <source>
        <strain evidence="2">AS27yjCOA_65</strain>
    </source>
</reference>
<accession>A0A7X9FRM5</accession>
<evidence type="ECO:0000313" key="2">
    <source>
        <dbReference type="EMBL" id="NMC63034.1"/>
    </source>
</evidence>
<dbReference type="CDD" id="cd00077">
    <property type="entry name" value="HDc"/>
    <property type="match status" value="1"/>
</dbReference>
<dbReference type="Proteomes" id="UP000524246">
    <property type="component" value="Unassembled WGS sequence"/>
</dbReference>
<gene>
    <name evidence="2" type="ORF">GYA55_07680</name>
</gene>
<feature type="domain" description="HD/PDEase" evidence="1">
    <location>
        <begin position="28"/>
        <end position="150"/>
    </location>
</feature>
<dbReference type="SUPFAM" id="SSF109604">
    <property type="entry name" value="HD-domain/PDEase-like"/>
    <property type="match status" value="1"/>
</dbReference>
<evidence type="ECO:0000313" key="3">
    <source>
        <dbReference type="Proteomes" id="UP000524246"/>
    </source>
</evidence>
<protein>
    <submittedName>
        <fullName evidence="2">HD domain-containing protein</fullName>
    </submittedName>
</protein>
<dbReference type="EMBL" id="JAAZON010000337">
    <property type="protein sequence ID" value="NMC63034.1"/>
    <property type="molecule type" value="Genomic_DNA"/>
</dbReference>
<dbReference type="SMART" id="SM00471">
    <property type="entry name" value="HDc"/>
    <property type="match status" value="1"/>
</dbReference>
<evidence type="ECO:0000259" key="1">
    <source>
        <dbReference type="SMART" id="SM00471"/>
    </source>
</evidence>
<dbReference type="Gene3D" id="1.10.3210.10">
    <property type="entry name" value="Hypothetical protein af1432"/>
    <property type="match status" value="1"/>
</dbReference>
<name>A0A7X9FRM5_9DELT</name>
<sequence>MPPKQETIIIDLTFEVLHRLSRNLSNRWTYHSFEHTADVIAFSELLARADNRSEREQSLIKIAAAFHDIGYLIEPANHEDLGSELASILMDKSGSYTAEECEIVSGMILDTQVFRNGQWDFSSQRNSLSQYLCDADVSNFGRTSFLDKAELVRLEIGAGKTKHYYMHVLEMLDAHFWHSKYANEHLSHQKEMNRKALLELIDAL</sequence>
<proteinExistence type="predicted"/>
<comment type="caution">
    <text evidence="2">The sequence shown here is derived from an EMBL/GenBank/DDBJ whole genome shotgun (WGS) entry which is preliminary data.</text>
</comment>
<dbReference type="InterPro" id="IPR003607">
    <property type="entry name" value="HD/PDEase_dom"/>
</dbReference>
<dbReference type="Pfam" id="PF01966">
    <property type="entry name" value="HD"/>
    <property type="match status" value="1"/>
</dbReference>
<dbReference type="InterPro" id="IPR006674">
    <property type="entry name" value="HD_domain"/>
</dbReference>
<organism evidence="2 3">
    <name type="scientific">SAR324 cluster bacterium</name>
    <dbReference type="NCBI Taxonomy" id="2024889"/>
    <lineage>
        <taxon>Bacteria</taxon>
        <taxon>Deltaproteobacteria</taxon>
        <taxon>SAR324 cluster</taxon>
    </lineage>
</organism>